<organism evidence="1 2">
    <name type="scientific">Aphidius gifuensis</name>
    <name type="common">Parasitoid wasp</name>
    <dbReference type="NCBI Taxonomy" id="684658"/>
    <lineage>
        <taxon>Eukaryota</taxon>
        <taxon>Metazoa</taxon>
        <taxon>Ecdysozoa</taxon>
        <taxon>Arthropoda</taxon>
        <taxon>Hexapoda</taxon>
        <taxon>Insecta</taxon>
        <taxon>Pterygota</taxon>
        <taxon>Neoptera</taxon>
        <taxon>Endopterygota</taxon>
        <taxon>Hymenoptera</taxon>
        <taxon>Apocrita</taxon>
        <taxon>Ichneumonoidea</taxon>
        <taxon>Braconidae</taxon>
        <taxon>Aphidiinae</taxon>
        <taxon>Aphidius</taxon>
    </lineage>
</organism>
<keyword evidence="2" id="KW-1185">Reference proteome</keyword>
<sequence length="404" mass="46471">MSGIIAKIIGSRLVGSTKYITKQNTTKYLQSMCHVRNRCSHITKNPITPAQKESAGYWKTIKYYSVPLTILGMNIAIYCAYKIKTDHEFWKELNMLIAVEYETLKYSIKPSKTITSSVFFDDGEIRIKTRERNRLLVNDNTRNLIIGEELDENIQEPFSREEPIPIKIGRFNGLLDNGKLTLEDGDGTLTFHHTLSLEVKKTSTTLQDEITAMEEEPSEIQLTKMSKLDVFVPDNYFSSRIAAKEKKPVKIQQTKIDKFNILASDNELSLKISNDEFKWPDNTVDRSNPVYSDIFPTTENFSFSSHGIVKIQADDSDEVFYIKQNVNFDYNRKSDKNLQNIIVTKKLSTENELPEATRIKFDSGVVVFKTQDGEKIIVKQRYEIFIFKDGEKISIDGKPYLTFL</sequence>
<proteinExistence type="predicted"/>
<dbReference type="EMBL" id="JACMRX010000005">
    <property type="protein sequence ID" value="KAF7989353.1"/>
    <property type="molecule type" value="Genomic_DNA"/>
</dbReference>
<reference evidence="1 2" key="1">
    <citation type="submission" date="2020-08" db="EMBL/GenBank/DDBJ databases">
        <title>Aphidius gifuensis genome sequencing and assembly.</title>
        <authorList>
            <person name="Du Z."/>
        </authorList>
    </citation>
    <scope>NUCLEOTIDE SEQUENCE [LARGE SCALE GENOMIC DNA]</scope>
    <source>
        <strain evidence="1">YNYX2018</strain>
        <tissue evidence="1">Adults</tissue>
    </source>
</reference>
<dbReference type="AlphaFoldDB" id="A0A834XLF0"/>
<accession>A0A834XLF0</accession>
<name>A0A834XLF0_APHGI</name>
<dbReference type="Proteomes" id="UP000639338">
    <property type="component" value="Unassembled WGS sequence"/>
</dbReference>
<gene>
    <name evidence="1" type="ORF">HCN44_008027</name>
</gene>
<evidence type="ECO:0000313" key="1">
    <source>
        <dbReference type="EMBL" id="KAF7989353.1"/>
    </source>
</evidence>
<comment type="caution">
    <text evidence="1">The sequence shown here is derived from an EMBL/GenBank/DDBJ whole genome shotgun (WGS) entry which is preliminary data.</text>
</comment>
<evidence type="ECO:0000313" key="2">
    <source>
        <dbReference type="Proteomes" id="UP000639338"/>
    </source>
</evidence>
<protein>
    <submittedName>
        <fullName evidence="1">Uncharacterized protein</fullName>
    </submittedName>
</protein>